<evidence type="ECO:0000313" key="1">
    <source>
        <dbReference type="EMBL" id="ALA48421.1"/>
    </source>
</evidence>
<dbReference type="EMBL" id="KT281791">
    <property type="protein sequence ID" value="ALA48421.1"/>
    <property type="molecule type" value="Genomic_DNA"/>
</dbReference>
<organism evidence="1 2">
    <name type="scientific">Mycobacterium phage Lolly9</name>
    <dbReference type="NCBI Taxonomy" id="1698711"/>
    <lineage>
        <taxon>Viruses</taxon>
        <taxon>Duplodnaviria</taxon>
        <taxon>Heunggongvirae</taxon>
        <taxon>Uroviricota</taxon>
        <taxon>Caudoviricetes</taxon>
        <taxon>Vilmaviridae</taxon>
        <taxon>Lclasvirinae</taxon>
        <taxon>Lumosvirus</taxon>
        <taxon>Lumosvirus lolly9</taxon>
    </lineage>
</organism>
<evidence type="ECO:0000313" key="2">
    <source>
        <dbReference type="Proteomes" id="UP000201083"/>
    </source>
</evidence>
<name>A0A0K2FMU2_9CAUD</name>
<keyword evidence="2" id="KW-1185">Reference proteome</keyword>
<proteinExistence type="predicted"/>
<dbReference type="GeneID" id="26629364"/>
<dbReference type="Proteomes" id="UP000201083">
    <property type="component" value="Segment"/>
</dbReference>
<accession>A0A0K2FMU2</accession>
<dbReference type="RefSeq" id="YP_009202390.1">
    <property type="nucleotide sequence ID" value="NC_028843.1"/>
</dbReference>
<protein>
    <submittedName>
        <fullName evidence="1">Uncharacterized protein</fullName>
    </submittedName>
</protein>
<dbReference type="KEGG" id="vg:26629364"/>
<gene>
    <name evidence="1" type="primary">3</name>
    <name evidence="1" type="ORF">LOLLY9_3</name>
</gene>
<reference evidence="1 2" key="1">
    <citation type="submission" date="2015-07" db="EMBL/GenBank/DDBJ databases">
        <authorList>
            <person name="Ntshalintshall L."/>
            <person name="Reedoy K."/>
            <person name="Ramruthan J."/>
            <person name="Borthwick M."/>
            <person name="Moodley O.R."/>
            <person name="Larsen M.H."/>
            <person name="Russell D.H."/>
            <person name="Bowman C.A."/>
            <person name="Pope W.A."/>
            <person name="Mavrich T.H."/>
            <person name="Guerrero C.N."/>
            <person name="Jacobs-Sera D.A."/>
            <person name="Hendrix R.W."/>
            <person name="Hatfull G.F."/>
        </authorList>
    </citation>
    <scope>NUCLEOTIDE SEQUENCE [LARGE SCALE GENOMIC DNA]</scope>
</reference>
<sequence length="62" mass="7298">MGAGMLNRSSKWRSCGCCPVWRIPGGRAYEKRQWQAEDWDEEYTEAEYRALTRLAIERVNSE</sequence>